<comment type="function">
    <text evidence="7">Exhibits a very high intrinsic GTPase hydrolysis rate. Involved in the addition of a carboxymethylaminomethyl (cmnm) group at the wobble position (U34) of certain tRNAs, forming tRNA-cmnm(5)s(2)U34.</text>
</comment>
<keyword evidence="5 7" id="KW-0630">Potassium</keyword>
<evidence type="ECO:0000256" key="5">
    <source>
        <dbReference type="ARBA" id="ARBA00022958"/>
    </source>
</evidence>
<dbReference type="HAMAP" id="MF_00379">
    <property type="entry name" value="GTPase_MnmE"/>
    <property type="match status" value="1"/>
</dbReference>
<dbReference type="AlphaFoldDB" id="A0A5B8XGY2"/>
<feature type="binding site" evidence="7">
    <location>
        <position position="454"/>
    </location>
    <ligand>
        <name>(6S)-5-formyl-5,6,7,8-tetrahydrofolate</name>
        <dbReference type="ChEBI" id="CHEBI:57457"/>
    </ligand>
</feature>
<organism evidence="12 13">
    <name type="scientific">Candidatus Deianiraea vastatrix</name>
    <dbReference type="NCBI Taxonomy" id="2163644"/>
    <lineage>
        <taxon>Bacteria</taxon>
        <taxon>Pseudomonadati</taxon>
        <taxon>Pseudomonadota</taxon>
        <taxon>Alphaproteobacteria</taxon>
        <taxon>Rickettsiales</taxon>
        <taxon>Candidatus Deianiraeaceae</taxon>
        <taxon>Candidatus Deianiraea</taxon>
    </lineage>
</organism>
<feature type="binding site" evidence="7">
    <location>
        <position position="250"/>
    </location>
    <ligand>
        <name>K(+)</name>
        <dbReference type="ChEBI" id="CHEBI:29103"/>
    </ligand>
</feature>
<dbReference type="RefSeq" id="WP_146820734.1">
    <property type="nucleotide sequence ID" value="NZ_CP029077.1"/>
</dbReference>
<keyword evidence="2 7" id="KW-0819">tRNA processing</keyword>
<evidence type="ECO:0000259" key="9">
    <source>
        <dbReference type="Pfam" id="PF01926"/>
    </source>
</evidence>
<feature type="binding site" evidence="7">
    <location>
        <begin position="229"/>
        <end position="234"/>
    </location>
    <ligand>
        <name>GTP</name>
        <dbReference type="ChEBI" id="CHEBI:37565"/>
    </ligand>
</feature>
<proteinExistence type="inferred from homology"/>
<dbReference type="GO" id="GO:0005525">
    <property type="term" value="F:GTP binding"/>
    <property type="evidence" value="ECO:0007669"/>
    <property type="project" value="UniProtKB-UniRule"/>
</dbReference>
<dbReference type="Gene3D" id="3.30.1360.120">
    <property type="entry name" value="Probable tRNA modification gtpase trme, domain 1"/>
    <property type="match status" value="1"/>
</dbReference>
<evidence type="ECO:0000313" key="13">
    <source>
        <dbReference type="Proteomes" id="UP000321934"/>
    </source>
</evidence>
<dbReference type="InterPro" id="IPR005225">
    <property type="entry name" value="Small_GTP-bd"/>
</dbReference>
<feature type="domain" description="MnmE helical" evidence="11">
    <location>
        <begin position="129"/>
        <end position="451"/>
    </location>
</feature>
<dbReference type="NCBIfam" id="TIGR00450">
    <property type="entry name" value="mnmE_trmE_thdF"/>
    <property type="match status" value="1"/>
</dbReference>
<evidence type="ECO:0000256" key="6">
    <source>
        <dbReference type="ARBA" id="ARBA00023134"/>
    </source>
</evidence>
<evidence type="ECO:0000256" key="8">
    <source>
        <dbReference type="RuleBase" id="RU003313"/>
    </source>
</evidence>
<gene>
    <name evidence="7" type="primary">mnmE</name>
    <name evidence="7" type="synonym">trmE</name>
    <name evidence="12" type="ORF">Deia_00672</name>
</gene>
<dbReference type="GO" id="GO:0046872">
    <property type="term" value="F:metal ion binding"/>
    <property type="evidence" value="ECO:0007669"/>
    <property type="project" value="UniProtKB-KW"/>
</dbReference>
<dbReference type="Pfam" id="PF10396">
    <property type="entry name" value="TrmE_N"/>
    <property type="match status" value="1"/>
</dbReference>
<evidence type="ECO:0000259" key="10">
    <source>
        <dbReference type="Pfam" id="PF10396"/>
    </source>
</evidence>
<keyword evidence="7" id="KW-0460">Magnesium</keyword>
<feature type="domain" description="G" evidence="9">
    <location>
        <begin position="221"/>
        <end position="313"/>
    </location>
</feature>
<evidence type="ECO:0000256" key="3">
    <source>
        <dbReference type="ARBA" id="ARBA00022741"/>
    </source>
</evidence>
<keyword evidence="6 7" id="KW-0342">GTP-binding</keyword>
<name>A0A5B8XGY2_9RICK</name>
<dbReference type="InterPro" id="IPR031168">
    <property type="entry name" value="G_TrmE"/>
</dbReference>
<feature type="domain" description="GTP-binding protein TrmE N-terminal" evidence="10">
    <location>
        <begin position="10"/>
        <end position="124"/>
    </location>
</feature>
<feature type="binding site" evidence="7">
    <location>
        <position position="27"/>
    </location>
    <ligand>
        <name>(6S)-5-formyl-5,6,7,8-tetrahydrofolate</name>
        <dbReference type="ChEBI" id="CHEBI:57457"/>
    </ligand>
</feature>
<keyword evidence="13" id="KW-1185">Reference proteome</keyword>
<protein>
    <recommendedName>
        <fullName evidence="7">tRNA modification GTPase MnmE</fullName>
        <ecNumber evidence="7">3.6.-.-</ecNumber>
    </recommendedName>
</protein>
<dbReference type="InterPro" id="IPR018948">
    <property type="entry name" value="GTP-bd_TrmE_N"/>
</dbReference>
<dbReference type="NCBIfam" id="NF003661">
    <property type="entry name" value="PRK05291.1-3"/>
    <property type="match status" value="1"/>
</dbReference>
<keyword evidence="7" id="KW-0479">Metal-binding</keyword>
<evidence type="ECO:0000256" key="1">
    <source>
        <dbReference type="ARBA" id="ARBA00011043"/>
    </source>
</evidence>
<dbReference type="EC" id="3.6.-.-" evidence="7"/>
<comment type="subunit">
    <text evidence="7">Homodimer. Heterotetramer of two MnmE and two MnmG subunits.</text>
</comment>
<dbReference type="OrthoDB" id="9805918at2"/>
<dbReference type="GO" id="GO:0005737">
    <property type="term" value="C:cytoplasm"/>
    <property type="evidence" value="ECO:0007669"/>
    <property type="project" value="UniProtKB-SubCell"/>
</dbReference>
<comment type="subcellular location">
    <subcellularLocation>
        <location evidence="7">Cytoplasm</location>
    </subcellularLocation>
</comment>
<dbReference type="InterPro" id="IPR027417">
    <property type="entry name" value="P-loop_NTPase"/>
</dbReference>
<dbReference type="InterPro" id="IPR027368">
    <property type="entry name" value="MnmE_dom2"/>
</dbReference>
<feature type="binding site" evidence="7">
    <location>
        <position position="229"/>
    </location>
    <ligand>
        <name>K(+)</name>
        <dbReference type="ChEBI" id="CHEBI:29103"/>
    </ligand>
</feature>
<dbReference type="InterPro" id="IPR004520">
    <property type="entry name" value="GTPase_MnmE"/>
</dbReference>
<dbReference type="InterPro" id="IPR006073">
    <property type="entry name" value="GTP-bd"/>
</dbReference>
<feature type="binding site" evidence="7">
    <location>
        <position position="254"/>
    </location>
    <ligand>
        <name>Mg(2+)</name>
        <dbReference type="ChEBI" id="CHEBI:18420"/>
    </ligand>
</feature>
<feature type="binding site" evidence="7">
    <location>
        <position position="253"/>
    </location>
    <ligand>
        <name>K(+)</name>
        <dbReference type="ChEBI" id="CHEBI:29103"/>
    </ligand>
</feature>
<dbReference type="Pfam" id="PF01926">
    <property type="entry name" value="MMR_HSR1"/>
    <property type="match status" value="1"/>
</dbReference>
<comment type="similarity">
    <text evidence="1 7 8">Belongs to the TRAFAC class TrmE-Era-EngA-EngB-Septin-like GTPase superfamily. TrmE GTPase family.</text>
</comment>
<feature type="binding site" evidence="7">
    <location>
        <begin position="273"/>
        <end position="276"/>
    </location>
    <ligand>
        <name>GTP</name>
        <dbReference type="ChEBI" id="CHEBI:37565"/>
    </ligand>
</feature>
<feature type="binding site" evidence="7">
    <location>
        <position position="84"/>
    </location>
    <ligand>
        <name>(6S)-5-formyl-5,6,7,8-tetrahydrofolate</name>
        <dbReference type="ChEBI" id="CHEBI:57457"/>
    </ligand>
</feature>
<dbReference type="Gene3D" id="1.20.120.430">
    <property type="entry name" value="tRNA modification GTPase MnmE domain 2"/>
    <property type="match status" value="1"/>
</dbReference>
<comment type="caution">
    <text evidence="7">Lacks conserved residue(s) required for the propagation of feature annotation.</text>
</comment>
<dbReference type="Proteomes" id="UP000321934">
    <property type="component" value="Chromosome"/>
</dbReference>
<dbReference type="CDD" id="cd04164">
    <property type="entry name" value="trmE"/>
    <property type="match status" value="1"/>
</dbReference>
<keyword evidence="7" id="KW-0963">Cytoplasm</keyword>
<dbReference type="GO" id="GO:0002098">
    <property type="term" value="P:tRNA wobble uridine modification"/>
    <property type="evidence" value="ECO:0007669"/>
    <property type="project" value="TreeGrafter"/>
</dbReference>
<dbReference type="SUPFAM" id="SSF52540">
    <property type="entry name" value="P-loop containing nucleoside triphosphate hydrolases"/>
    <property type="match status" value="1"/>
</dbReference>
<keyword evidence="4 7" id="KW-0378">Hydrolase</keyword>
<reference evidence="12 13" key="1">
    <citation type="journal article" date="2019" name="ISME J.">
        <title>Deianiraea, an extracellular bacterium associated with the ciliate Paramecium, suggests an alternative scenario for the evolution of Rickettsiales.</title>
        <authorList>
            <person name="Castelli M."/>
            <person name="Sabaneyeva E."/>
            <person name="Lanzoni O."/>
            <person name="Lebedeva N."/>
            <person name="Floriano A.M."/>
            <person name="Gaiarsa S."/>
            <person name="Benken K."/>
            <person name="Modeo L."/>
            <person name="Bandi C."/>
            <person name="Potekhin A."/>
            <person name="Sassera D."/>
            <person name="Petroni G."/>
        </authorList>
    </citation>
    <scope>NUCLEOTIDE SEQUENCE [LARGE SCALE GENOMIC DNA]</scope>
    <source>
        <strain evidence="12">CyL4-1</strain>
    </source>
</reference>
<evidence type="ECO:0000256" key="7">
    <source>
        <dbReference type="HAMAP-Rule" id="MF_00379"/>
    </source>
</evidence>
<dbReference type="GO" id="GO:0030488">
    <property type="term" value="P:tRNA methylation"/>
    <property type="evidence" value="ECO:0007669"/>
    <property type="project" value="TreeGrafter"/>
</dbReference>
<dbReference type="PANTHER" id="PTHR42714">
    <property type="entry name" value="TRNA MODIFICATION GTPASE GTPBP3"/>
    <property type="match status" value="1"/>
</dbReference>
<comment type="cofactor">
    <cofactor evidence="7">
        <name>K(+)</name>
        <dbReference type="ChEBI" id="CHEBI:29103"/>
    </cofactor>
    <text evidence="7">Binds 1 potassium ion per subunit.</text>
</comment>
<feature type="binding site" evidence="7">
    <location>
        <position position="233"/>
    </location>
    <ligand>
        <name>Mg(2+)</name>
        <dbReference type="ChEBI" id="CHEBI:18420"/>
    </ligand>
</feature>
<evidence type="ECO:0000313" key="12">
    <source>
        <dbReference type="EMBL" id="QED23464.1"/>
    </source>
</evidence>
<evidence type="ECO:0000259" key="11">
    <source>
        <dbReference type="Pfam" id="PF12631"/>
    </source>
</evidence>
<feature type="binding site" evidence="7">
    <location>
        <position position="124"/>
    </location>
    <ligand>
        <name>(6S)-5-formyl-5,6,7,8-tetrahydrofolate</name>
        <dbReference type="ChEBI" id="CHEBI:57457"/>
    </ligand>
</feature>
<sequence length="454" mass="51015">MQHKYNLNDTIFAPITPKIGGAVCIFRISGSDALKIKSHLSCPDLKPNECVFSKLFDAEKQLLDEVLVTFFKAPKSFTGQDCIEISLHASLYIYEKFIALMRDSLNFRFAENGEFLYRAVMNQKMDINHAEGINMLIKSQSASQHSFAMSQMSKDLSDVYRSWYDKICEIYALIEANIDFSDQEIPQDTIKYIENELFNLTKQMNKYINSPCQSQIFDGIDIAILGRPNAGKSSLINTICNKDVSIVSNIPGTTRDLVSKSVVISGFLVNIIDTAGIRENSSDEIENQGILRAISAVKSSAIRIFVFENGEIDMDLLEKYYMPSDILLCSKSDLINEEVRQKKVPNIEKYSIKSSDFLFISTKNGDGIDQLLSHIKAKIEENMPSISDNICVSDRQKDILIKCYSIITSAGSIDEIEIFAESMRSAMAQMGQIFGNMSIEDILGQIFSKFCIGK</sequence>
<dbReference type="InterPro" id="IPR025867">
    <property type="entry name" value="MnmE_helical"/>
</dbReference>
<feature type="binding site" evidence="7">
    <location>
        <position position="248"/>
    </location>
    <ligand>
        <name>K(+)</name>
        <dbReference type="ChEBI" id="CHEBI:29103"/>
    </ligand>
</feature>
<dbReference type="CDD" id="cd14858">
    <property type="entry name" value="TrmE_N"/>
    <property type="match status" value="1"/>
</dbReference>
<keyword evidence="3 7" id="KW-0547">Nucleotide-binding</keyword>
<accession>A0A5B8XGY2</accession>
<dbReference type="Gene3D" id="3.40.50.300">
    <property type="entry name" value="P-loop containing nucleotide triphosphate hydrolases"/>
    <property type="match status" value="1"/>
</dbReference>
<dbReference type="PANTHER" id="PTHR42714:SF2">
    <property type="entry name" value="TRNA MODIFICATION GTPASE GTPBP3, MITOCHONDRIAL"/>
    <property type="match status" value="1"/>
</dbReference>
<feature type="binding site" evidence="7">
    <location>
        <begin position="248"/>
        <end position="254"/>
    </location>
    <ligand>
        <name>GTP</name>
        <dbReference type="ChEBI" id="CHEBI:37565"/>
    </ligand>
</feature>
<dbReference type="GO" id="GO:0003924">
    <property type="term" value="F:GTPase activity"/>
    <property type="evidence" value="ECO:0007669"/>
    <property type="project" value="UniProtKB-UniRule"/>
</dbReference>
<dbReference type="NCBIfam" id="TIGR00231">
    <property type="entry name" value="small_GTP"/>
    <property type="match status" value="1"/>
</dbReference>
<evidence type="ECO:0000256" key="4">
    <source>
        <dbReference type="ARBA" id="ARBA00022801"/>
    </source>
</evidence>
<dbReference type="EMBL" id="CP029077">
    <property type="protein sequence ID" value="QED23464.1"/>
    <property type="molecule type" value="Genomic_DNA"/>
</dbReference>
<dbReference type="Pfam" id="PF12631">
    <property type="entry name" value="MnmE_helical"/>
    <property type="match status" value="1"/>
</dbReference>
<evidence type="ECO:0000256" key="2">
    <source>
        <dbReference type="ARBA" id="ARBA00022694"/>
    </source>
</evidence>
<dbReference type="InterPro" id="IPR027266">
    <property type="entry name" value="TrmE/GcvT-like"/>
</dbReference>